<gene>
    <name evidence="8" type="ORF">GCM10007924_16380</name>
</gene>
<dbReference type="InterPro" id="IPR010200">
    <property type="entry name" value="HflC"/>
</dbReference>
<feature type="domain" description="Band 7" evidence="7">
    <location>
        <begin position="22"/>
        <end position="184"/>
    </location>
</feature>
<dbReference type="InterPro" id="IPR001107">
    <property type="entry name" value="Band_7"/>
</dbReference>
<dbReference type="Proteomes" id="UP001161409">
    <property type="component" value="Unassembled WGS sequence"/>
</dbReference>
<evidence type="ECO:0000256" key="2">
    <source>
        <dbReference type="ARBA" id="ARBA00007862"/>
    </source>
</evidence>
<evidence type="ECO:0000256" key="5">
    <source>
        <dbReference type="ARBA" id="ARBA00023136"/>
    </source>
</evidence>
<comment type="subcellular location">
    <subcellularLocation>
        <location evidence="1">Membrane</location>
        <topology evidence="1">Single-pass membrane protein</topology>
    </subcellularLocation>
</comment>
<comment type="similarity">
    <text evidence="2 6">Belongs to the band 7/mec-2 family. HflC subfamily.</text>
</comment>
<protein>
    <recommendedName>
        <fullName evidence="6">Protein HflC</fullName>
    </recommendedName>
</protein>
<keyword evidence="4" id="KW-1133">Transmembrane helix</keyword>
<keyword evidence="5" id="KW-0472">Membrane</keyword>
<proteinExistence type="inferred from homology"/>
<dbReference type="PIRSF" id="PIRSF005651">
    <property type="entry name" value="HflC"/>
    <property type="match status" value="1"/>
</dbReference>
<sequence>MGKTISTVIAILFVVAGFTVASALFTVNETEQAIVMQFGKPQDVIQEPGLKFKTPFVQDVVYVDKRILSVGTQREEVVTRDQKRLMVDSFARFQITNPLLYYQSFGNINVAFSRVETILNSQLRQTLGREVLTAIVSGERSRLMDQIKNQVNAETATRGITVVDVRIVRADLPESNSEKVFERMRTQREQEAKEIRATGAEIAQRIRANADRERTVLIAEAQRDAEILRGKGDAEKNRIFAEAFGKDPDFFSFYRSMQAYREAISDDDTSMVLSPDSEFFRYFDSQATKPAN</sequence>
<dbReference type="SMART" id="SM00244">
    <property type="entry name" value="PHB"/>
    <property type="match status" value="1"/>
</dbReference>
<keyword evidence="3" id="KW-0812">Transmembrane</keyword>
<dbReference type="SUPFAM" id="SSF117892">
    <property type="entry name" value="Band 7/SPFH domain"/>
    <property type="match status" value="1"/>
</dbReference>
<dbReference type="Gene3D" id="3.30.479.30">
    <property type="entry name" value="Band 7 domain"/>
    <property type="match status" value="1"/>
</dbReference>
<evidence type="ECO:0000256" key="4">
    <source>
        <dbReference type="ARBA" id="ARBA00022989"/>
    </source>
</evidence>
<dbReference type="RefSeq" id="WP_169560463.1">
    <property type="nucleotide sequence ID" value="NZ_BSNF01000006.1"/>
</dbReference>
<comment type="caution">
    <text evidence="8">The sequence shown here is derived from an EMBL/GenBank/DDBJ whole genome shotgun (WGS) entry which is preliminary data.</text>
</comment>
<dbReference type="PANTHER" id="PTHR42911">
    <property type="entry name" value="MODULATOR OF FTSH PROTEASE HFLC"/>
    <property type="match status" value="1"/>
</dbReference>
<evidence type="ECO:0000256" key="6">
    <source>
        <dbReference type="PIRNR" id="PIRNR005651"/>
    </source>
</evidence>
<comment type="function">
    <text evidence="6">HflC and HflK could regulate a protease.</text>
</comment>
<accession>A0ABQ5U529</accession>
<dbReference type="Pfam" id="PF01145">
    <property type="entry name" value="Band_7"/>
    <property type="match status" value="1"/>
</dbReference>
<evidence type="ECO:0000256" key="3">
    <source>
        <dbReference type="ARBA" id="ARBA00022692"/>
    </source>
</evidence>
<organism evidence="8 9">
    <name type="scientific">Sneathiella chinensis</name>
    <dbReference type="NCBI Taxonomy" id="349750"/>
    <lineage>
        <taxon>Bacteria</taxon>
        <taxon>Pseudomonadati</taxon>
        <taxon>Pseudomonadota</taxon>
        <taxon>Alphaproteobacteria</taxon>
        <taxon>Sneathiellales</taxon>
        <taxon>Sneathiellaceae</taxon>
        <taxon>Sneathiella</taxon>
    </lineage>
</organism>
<dbReference type="PANTHER" id="PTHR42911:SF1">
    <property type="entry name" value="MODULATOR OF FTSH PROTEASE HFLC"/>
    <property type="match status" value="1"/>
</dbReference>
<dbReference type="InterPro" id="IPR036013">
    <property type="entry name" value="Band_7/SPFH_dom_sf"/>
</dbReference>
<reference evidence="8" key="1">
    <citation type="journal article" date="2014" name="Int. J. Syst. Evol. Microbiol.">
        <title>Complete genome of a new Firmicutes species belonging to the dominant human colonic microbiota ('Ruminococcus bicirculans') reveals two chromosomes and a selective capacity to utilize plant glucans.</title>
        <authorList>
            <consortium name="NISC Comparative Sequencing Program"/>
            <person name="Wegmann U."/>
            <person name="Louis P."/>
            <person name="Goesmann A."/>
            <person name="Henrissat B."/>
            <person name="Duncan S.H."/>
            <person name="Flint H.J."/>
        </authorList>
    </citation>
    <scope>NUCLEOTIDE SEQUENCE</scope>
    <source>
        <strain evidence="8">NBRC 103408</strain>
    </source>
</reference>
<dbReference type="NCBIfam" id="TIGR01932">
    <property type="entry name" value="hflC"/>
    <property type="match status" value="1"/>
</dbReference>
<evidence type="ECO:0000313" key="8">
    <source>
        <dbReference type="EMBL" id="GLQ06417.1"/>
    </source>
</evidence>
<evidence type="ECO:0000313" key="9">
    <source>
        <dbReference type="Proteomes" id="UP001161409"/>
    </source>
</evidence>
<evidence type="ECO:0000256" key="1">
    <source>
        <dbReference type="ARBA" id="ARBA00004167"/>
    </source>
</evidence>
<evidence type="ECO:0000259" key="7">
    <source>
        <dbReference type="SMART" id="SM00244"/>
    </source>
</evidence>
<dbReference type="EMBL" id="BSNF01000006">
    <property type="protein sequence ID" value="GLQ06417.1"/>
    <property type="molecule type" value="Genomic_DNA"/>
</dbReference>
<dbReference type="CDD" id="cd03405">
    <property type="entry name" value="SPFH_HflC"/>
    <property type="match status" value="1"/>
</dbReference>
<name>A0ABQ5U529_9PROT</name>
<keyword evidence="9" id="KW-1185">Reference proteome</keyword>
<reference evidence="8" key="2">
    <citation type="submission" date="2023-01" db="EMBL/GenBank/DDBJ databases">
        <title>Draft genome sequence of Sneathiella chinensis strain NBRC 103408.</title>
        <authorList>
            <person name="Sun Q."/>
            <person name="Mori K."/>
        </authorList>
    </citation>
    <scope>NUCLEOTIDE SEQUENCE</scope>
    <source>
        <strain evidence="8">NBRC 103408</strain>
    </source>
</reference>